<gene>
    <name evidence="2" type="ORF">SAMN02982917_1269</name>
</gene>
<sequence length="163" mass="17883">MLTLLYRSDAVSLLPFSALADICVRSSAKNRRLGITGFLIEHEGTFLQVLEGEPDAVNGLFDRISQDERHCNMAVLGRWERTGRSFGFWAMNFGPLDDPSFWEGEFADLRDGDAFRRRSGDPDTALAVLCRAYAFAGMVAGTDPVIGGFVMGYPWALQGPAGV</sequence>
<dbReference type="EMBL" id="FXAK01000002">
    <property type="protein sequence ID" value="SMF28295.1"/>
    <property type="molecule type" value="Genomic_DNA"/>
</dbReference>
<dbReference type="GO" id="GO:0071949">
    <property type="term" value="F:FAD binding"/>
    <property type="evidence" value="ECO:0007669"/>
    <property type="project" value="InterPro"/>
</dbReference>
<proteinExistence type="predicted"/>
<dbReference type="STRING" id="286727.SAMN02982917_1269"/>
<feature type="domain" description="BLUF" evidence="1">
    <location>
        <begin position="1"/>
        <end position="92"/>
    </location>
</feature>
<dbReference type="Pfam" id="PF04940">
    <property type="entry name" value="BLUF"/>
    <property type="match status" value="1"/>
</dbReference>
<dbReference type="PROSITE" id="PS50925">
    <property type="entry name" value="BLUF"/>
    <property type="match status" value="1"/>
</dbReference>
<accession>A0A1X7E659</accession>
<name>A0A1X7E659_9PROT</name>
<dbReference type="InterPro" id="IPR007024">
    <property type="entry name" value="BLUF_domain"/>
</dbReference>
<dbReference type="Proteomes" id="UP000192936">
    <property type="component" value="Unassembled WGS sequence"/>
</dbReference>
<dbReference type="SUPFAM" id="SSF54975">
    <property type="entry name" value="Acylphosphatase/BLUF domain-like"/>
    <property type="match status" value="1"/>
</dbReference>
<organism evidence="2 3">
    <name type="scientific">Azospirillum oryzae</name>
    <dbReference type="NCBI Taxonomy" id="286727"/>
    <lineage>
        <taxon>Bacteria</taxon>
        <taxon>Pseudomonadati</taxon>
        <taxon>Pseudomonadota</taxon>
        <taxon>Alphaproteobacteria</taxon>
        <taxon>Rhodospirillales</taxon>
        <taxon>Azospirillaceae</taxon>
        <taxon>Azospirillum</taxon>
    </lineage>
</organism>
<dbReference type="RefSeq" id="WP_085083423.1">
    <property type="nucleotide sequence ID" value="NZ_FXAK01000002.1"/>
</dbReference>
<dbReference type="GO" id="GO:0009882">
    <property type="term" value="F:blue light photoreceptor activity"/>
    <property type="evidence" value="ECO:0007669"/>
    <property type="project" value="InterPro"/>
</dbReference>
<dbReference type="SMART" id="SM01034">
    <property type="entry name" value="BLUF"/>
    <property type="match status" value="1"/>
</dbReference>
<evidence type="ECO:0000313" key="3">
    <source>
        <dbReference type="Proteomes" id="UP000192936"/>
    </source>
</evidence>
<evidence type="ECO:0000259" key="1">
    <source>
        <dbReference type="PROSITE" id="PS50925"/>
    </source>
</evidence>
<dbReference type="Gene3D" id="3.30.70.100">
    <property type="match status" value="1"/>
</dbReference>
<dbReference type="OrthoDB" id="196105at2"/>
<evidence type="ECO:0000313" key="2">
    <source>
        <dbReference type="EMBL" id="SMF28295.1"/>
    </source>
</evidence>
<dbReference type="InterPro" id="IPR036046">
    <property type="entry name" value="Acylphosphatase-like_dom_sf"/>
</dbReference>
<dbReference type="AlphaFoldDB" id="A0A1X7E659"/>
<protein>
    <submittedName>
        <fullName evidence="2">Sensors of blue-light using FAD</fullName>
    </submittedName>
</protein>
<reference evidence="2 3" key="1">
    <citation type="submission" date="2017-04" db="EMBL/GenBank/DDBJ databases">
        <authorList>
            <person name="Afonso C.L."/>
            <person name="Miller P.J."/>
            <person name="Scott M.A."/>
            <person name="Spackman E."/>
            <person name="Goraichik I."/>
            <person name="Dimitrov K.M."/>
            <person name="Suarez D.L."/>
            <person name="Swayne D.E."/>
        </authorList>
    </citation>
    <scope>NUCLEOTIDE SEQUENCE [LARGE SCALE GENOMIC DNA]</scope>
    <source>
        <strain evidence="2 3">A2P</strain>
    </source>
</reference>